<dbReference type="SUPFAM" id="SSF53738">
    <property type="entry name" value="Phosphoglucomutase, first 3 domains"/>
    <property type="match status" value="3"/>
</dbReference>
<dbReference type="InterPro" id="IPR005841">
    <property type="entry name" value="Alpha-D-phosphohexomutase_SF"/>
</dbReference>
<comment type="catalytic activity">
    <reaction evidence="1">
        <text>alpha-D-glucose 1-phosphate = alpha-D-glucose 6-phosphate</text>
        <dbReference type="Rhea" id="RHEA:23536"/>
        <dbReference type="ChEBI" id="CHEBI:58225"/>
        <dbReference type="ChEBI" id="CHEBI:58601"/>
        <dbReference type="EC" id="5.4.2.2"/>
    </reaction>
</comment>
<keyword evidence="8 13" id="KW-0413">Isomerase</keyword>
<dbReference type="NCBIfam" id="NF005737">
    <property type="entry name" value="PRK07564.1-1"/>
    <property type="match status" value="1"/>
</dbReference>
<evidence type="ECO:0000313" key="13">
    <source>
        <dbReference type="EMBL" id="KAK2964811.1"/>
    </source>
</evidence>
<proteinExistence type="inferred from homology"/>
<dbReference type="SUPFAM" id="SSF55957">
    <property type="entry name" value="Phosphoglucomutase, C-terminal domain"/>
    <property type="match status" value="1"/>
</dbReference>
<evidence type="ECO:0000256" key="1">
    <source>
        <dbReference type="ARBA" id="ARBA00000443"/>
    </source>
</evidence>
<evidence type="ECO:0000256" key="2">
    <source>
        <dbReference type="ARBA" id="ARBA00001946"/>
    </source>
</evidence>
<dbReference type="InterPro" id="IPR005845">
    <property type="entry name" value="A-D-PHexomutase_a/b/a-II"/>
</dbReference>
<evidence type="ECO:0000259" key="10">
    <source>
        <dbReference type="Pfam" id="PF02878"/>
    </source>
</evidence>
<name>A0ABQ9YM34_9EUKA</name>
<organism evidence="13 14">
    <name type="scientific">Blattamonas nauphoetae</name>
    <dbReference type="NCBI Taxonomy" id="2049346"/>
    <lineage>
        <taxon>Eukaryota</taxon>
        <taxon>Metamonada</taxon>
        <taxon>Preaxostyla</taxon>
        <taxon>Oxymonadida</taxon>
        <taxon>Blattamonas</taxon>
    </lineage>
</organism>
<dbReference type="PANTHER" id="PTHR22573">
    <property type="entry name" value="PHOSPHOHEXOMUTASE FAMILY MEMBER"/>
    <property type="match status" value="1"/>
</dbReference>
<evidence type="ECO:0000256" key="3">
    <source>
        <dbReference type="ARBA" id="ARBA00010231"/>
    </source>
</evidence>
<evidence type="ECO:0000313" key="14">
    <source>
        <dbReference type="Proteomes" id="UP001281761"/>
    </source>
</evidence>
<dbReference type="EMBL" id="JARBJD010000001">
    <property type="protein sequence ID" value="KAK2964811.1"/>
    <property type="molecule type" value="Genomic_DNA"/>
</dbReference>
<dbReference type="InterPro" id="IPR045244">
    <property type="entry name" value="PGM"/>
</dbReference>
<keyword evidence="7 9" id="KW-0460">Magnesium</keyword>
<accession>A0ABQ9YM34</accession>
<dbReference type="Pfam" id="PF02878">
    <property type="entry name" value="PGM_PMM_I"/>
    <property type="match status" value="1"/>
</dbReference>
<protein>
    <recommendedName>
        <fullName evidence="4">phosphoglucomutase (alpha-D-glucose-1,6-bisphosphate-dependent)</fullName>
        <ecNumber evidence="4">5.4.2.2</ecNumber>
    </recommendedName>
</protein>
<dbReference type="Pfam" id="PF24947">
    <property type="entry name" value="PGM1_C_vert_fung"/>
    <property type="match status" value="1"/>
</dbReference>
<feature type="domain" description="Alpha-D-phosphohexomutase alpha/beta/alpha" evidence="10">
    <location>
        <begin position="15"/>
        <end position="144"/>
    </location>
</feature>
<sequence>MNVIELPTTPYPDSKAGTSGLRKTVPIFSQERFVENWLQGLFNSQPAPSDHPGLLVTGGDGRFFSDVAVQRVIKMAFANGFKHIIVGQNGILSTPCVSTLIRKRKADGGIILTASHNPGGPNADFGMKYNISTGAPAPEDVMEAQYVASQKLTTYKSLDHPDFDIQTIGTTNPFPGVTLEVIDSCEAYIAYMKEIFDFDLLKSLFNRKEFSFVFDALNGVTGPYAKQLFVKEFGCPESSLLQCTPLPDFGGLHPDPNQTYAKTLVDKMFIGKKGDGTAPVFGAACDGDGDRNMILGAHCFVNPADSLAIIVENAEECIPYFKGKDGKSGITGVSRSCPTAGCLDLVAAAKGLKCFEVPTGWKFFGNLMDAGLINICGEESFGTGSDHIREKDGLWAVLCWLSIIANESKKAYPGGDKVVSVKDIVMSYWKRHGRFFIQRYDYDGIEKAAANSVYDGIVQRLAGKTKEELLAVVGNDSIASCDVFNYEDPVTKAKSPNQGIRIYFTDGSRVVMRISGTSSSGATIRLYFEKYLKIADGDSVDKYDEDPALVLAPLVESIKKISKMQELTGRDAPSVIT</sequence>
<evidence type="ECO:0000256" key="7">
    <source>
        <dbReference type="ARBA" id="ARBA00022842"/>
    </source>
</evidence>
<keyword evidence="14" id="KW-1185">Reference proteome</keyword>
<comment type="cofactor">
    <cofactor evidence="2">
        <name>Mg(2+)</name>
        <dbReference type="ChEBI" id="CHEBI:18420"/>
    </cofactor>
</comment>
<dbReference type="InterPro" id="IPR016066">
    <property type="entry name" value="A-D-PHexomutase_CS"/>
</dbReference>
<evidence type="ECO:0000259" key="11">
    <source>
        <dbReference type="Pfam" id="PF02879"/>
    </source>
</evidence>
<evidence type="ECO:0000256" key="8">
    <source>
        <dbReference type="ARBA" id="ARBA00023235"/>
    </source>
</evidence>
<dbReference type="Pfam" id="PF02880">
    <property type="entry name" value="PGM_PMM_III"/>
    <property type="match status" value="1"/>
</dbReference>
<dbReference type="EC" id="5.4.2.2" evidence="4"/>
<dbReference type="Proteomes" id="UP001281761">
    <property type="component" value="Unassembled WGS sequence"/>
</dbReference>
<comment type="similarity">
    <text evidence="3 9">Belongs to the phosphohexose mutase family.</text>
</comment>
<dbReference type="Gene3D" id="3.40.120.10">
    <property type="entry name" value="Alpha-D-Glucose-1,6-Bisphosphate, subunit A, domain 3"/>
    <property type="match status" value="3"/>
</dbReference>
<keyword evidence="6 9" id="KW-0479">Metal-binding</keyword>
<dbReference type="Gene3D" id="3.30.310.50">
    <property type="entry name" value="Alpha-D-phosphohexomutase, C-terminal domain"/>
    <property type="match status" value="1"/>
</dbReference>
<dbReference type="PRINTS" id="PR00509">
    <property type="entry name" value="PGMPMM"/>
</dbReference>
<reference evidence="13 14" key="1">
    <citation type="journal article" date="2022" name="bioRxiv">
        <title>Genomics of Preaxostyla Flagellates Illuminates Evolutionary Transitions and the Path Towards Mitochondrial Loss.</title>
        <authorList>
            <person name="Novak L.V.F."/>
            <person name="Treitli S.C."/>
            <person name="Pyrih J."/>
            <person name="Halakuc P."/>
            <person name="Pipaliya S.V."/>
            <person name="Vacek V."/>
            <person name="Brzon O."/>
            <person name="Soukal P."/>
            <person name="Eme L."/>
            <person name="Dacks J.B."/>
            <person name="Karnkowska A."/>
            <person name="Elias M."/>
            <person name="Hampl V."/>
        </authorList>
    </citation>
    <scope>NUCLEOTIDE SEQUENCE [LARGE SCALE GENOMIC DNA]</scope>
    <source>
        <strain evidence="13">NAU3</strain>
        <tissue evidence="13">Gut</tissue>
    </source>
</reference>
<dbReference type="GO" id="GO:0004614">
    <property type="term" value="F:phosphoglucomutase activity"/>
    <property type="evidence" value="ECO:0007669"/>
    <property type="project" value="UniProtKB-EC"/>
</dbReference>
<gene>
    <name evidence="13" type="ORF">BLNAU_111</name>
</gene>
<dbReference type="InterPro" id="IPR005846">
    <property type="entry name" value="A-D-PHexomutase_a/b/a-III"/>
</dbReference>
<dbReference type="InterPro" id="IPR036900">
    <property type="entry name" value="A-D-PHexomutase_C_sf"/>
</dbReference>
<dbReference type="InterPro" id="IPR005844">
    <property type="entry name" value="A-D-PHexomutase_a/b/a-I"/>
</dbReference>
<dbReference type="PANTHER" id="PTHR22573:SF2">
    <property type="entry name" value="PHOSPHOGLUCOMUTASE"/>
    <property type="match status" value="1"/>
</dbReference>
<feature type="domain" description="Alpha-D-phosphohexomutase alpha/beta/alpha" evidence="12">
    <location>
        <begin position="320"/>
        <end position="410"/>
    </location>
</feature>
<evidence type="ECO:0000256" key="9">
    <source>
        <dbReference type="RuleBase" id="RU004326"/>
    </source>
</evidence>
<comment type="caution">
    <text evidence="13">The sequence shown here is derived from an EMBL/GenBank/DDBJ whole genome shotgun (WGS) entry which is preliminary data.</text>
</comment>
<evidence type="ECO:0000259" key="12">
    <source>
        <dbReference type="Pfam" id="PF02880"/>
    </source>
</evidence>
<dbReference type="PROSITE" id="PS00710">
    <property type="entry name" value="PGM_PMM"/>
    <property type="match status" value="1"/>
</dbReference>
<dbReference type="InterPro" id="IPR016055">
    <property type="entry name" value="A-D-PHexomutase_a/b/a-I/II/III"/>
</dbReference>
<evidence type="ECO:0000256" key="4">
    <source>
        <dbReference type="ARBA" id="ARBA00012728"/>
    </source>
</evidence>
<keyword evidence="5" id="KW-0597">Phosphoprotein</keyword>
<feature type="domain" description="Alpha-D-phosphohexomutase alpha/beta/alpha" evidence="11">
    <location>
        <begin position="186"/>
        <end position="295"/>
    </location>
</feature>
<dbReference type="Pfam" id="PF02879">
    <property type="entry name" value="PGM_PMM_II"/>
    <property type="match status" value="1"/>
</dbReference>
<evidence type="ECO:0000256" key="6">
    <source>
        <dbReference type="ARBA" id="ARBA00022723"/>
    </source>
</evidence>
<evidence type="ECO:0000256" key="5">
    <source>
        <dbReference type="ARBA" id="ARBA00022553"/>
    </source>
</evidence>